<dbReference type="Proteomes" id="UP000284706">
    <property type="component" value="Unassembled WGS sequence"/>
</dbReference>
<dbReference type="AlphaFoldDB" id="A0A409WDL2"/>
<feature type="region of interest" description="Disordered" evidence="1">
    <location>
        <begin position="253"/>
        <end position="349"/>
    </location>
</feature>
<evidence type="ECO:0000313" key="3">
    <source>
        <dbReference type="EMBL" id="PPQ76593.1"/>
    </source>
</evidence>
<accession>A0A409WDL2</accession>
<organism evidence="3 4">
    <name type="scientific">Gymnopilus dilepis</name>
    <dbReference type="NCBI Taxonomy" id="231916"/>
    <lineage>
        <taxon>Eukaryota</taxon>
        <taxon>Fungi</taxon>
        <taxon>Dikarya</taxon>
        <taxon>Basidiomycota</taxon>
        <taxon>Agaricomycotina</taxon>
        <taxon>Agaricomycetes</taxon>
        <taxon>Agaricomycetidae</taxon>
        <taxon>Agaricales</taxon>
        <taxon>Agaricineae</taxon>
        <taxon>Hymenogastraceae</taxon>
        <taxon>Gymnopilus</taxon>
    </lineage>
</organism>
<evidence type="ECO:0000256" key="1">
    <source>
        <dbReference type="SAM" id="MobiDB-lite"/>
    </source>
</evidence>
<dbReference type="EMBL" id="NHYE01005143">
    <property type="protein sequence ID" value="PPQ76593.1"/>
    <property type="molecule type" value="Genomic_DNA"/>
</dbReference>
<feature type="transmembrane region" description="Helical" evidence="2">
    <location>
        <begin position="103"/>
        <end position="126"/>
    </location>
</feature>
<feature type="transmembrane region" description="Helical" evidence="2">
    <location>
        <begin position="220"/>
        <end position="242"/>
    </location>
</feature>
<sequence length="441" mass="49202">MIRPPPLQLKLDNRFPHPVKTPSVPKPESFVKQLYKASWKNPIIAVAGLNGLRYAFAYVFSSVILVLYNAFQDAIVDDAGTTAFSVRSLPMLMQSRTEGAHNLFRVSIALGVMYMISFVIELYGIIGVSLQRLSLVRAYLYLTLLASVLIISAGALNGIAYFSFAEELMRECVSLATEGRAYEKSLFRSRPWPGSVYAVSKRLARKQCIYSWITQSWFQVASVFLFSFIPAVIYYIMVYTYYRQTIDPNHHANLVRNDSSSNSNLYTSRPRRREGTREGGYSRVPNHSEQAREREEGVTTSRLYANPPSARLRATRSQVQANRSTRGVSSAASSTSTTTIDSVTGQPRRKHVYRSLNRPHRPPPLMQSPSPVLGVRYNNNAAPAEVNATVSPGPPSYSIRPRAGAGAGYNYRPSRVYAAFAAPVPVPSLSGDDQREYDKFV</sequence>
<keyword evidence="2" id="KW-0812">Transmembrane</keyword>
<keyword evidence="4" id="KW-1185">Reference proteome</keyword>
<gene>
    <name evidence="3" type="ORF">CVT26_012783</name>
</gene>
<dbReference type="OrthoDB" id="2927416at2759"/>
<keyword evidence="2" id="KW-1133">Transmembrane helix</keyword>
<keyword evidence="2" id="KW-0472">Membrane</keyword>
<feature type="compositionally biased region" description="Polar residues" evidence="1">
    <location>
        <begin position="256"/>
        <end position="265"/>
    </location>
</feature>
<proteinExistence type="predicted"/>
<evidence type="ECO:0000256" key="2">
    <source>
        <dbReference type="SAM" id="Phobius"/>
    </source>
</evidence>
<feature type="transmembrane region" description="Helical" evidence="2">
    <location>
        <begin position="43"/>
        <end position="68"/>
    </location>
</feature>
<feature type="transmembrane region" description="Helical" evidence="2">
    <location>
        <begin position="138"/>
        <end position="164"/>
    </location>
</feature>
<evidence type="ECO:0000313" key="4">
    <source>
        <dbReference type="Proteomes" id="UP000284706"/>
    </source>
</evidence>
<reference evidence="3 4" key="1">
    <citation type="journal article" date="2018" name="Evol. Lett.">
        <title>Horizontal gene cluster transfer increased hallucinogenic mushroom diversity.</title>
        <authorList>
            <person name="Reynolds H.T."/>
            <person name="Vijayakumar V."/>
            <person name="Gluck-Thaler E."/>
            <person name="Korotkin H.B."/>
            <person name="Matheny P.B."/>
            <person name="Slot J.C."/>
        </authorList>
    </citation>
    <scope>NUCLEOTIDE SEQUENCE [LARGE SCALE GENOMIC DNA]</scope>
    <source>
        <strain evidence="3 4">SRW20</strain>
    </source>
</reference>
<dbReference type="InParanoid" id="A0A409WDL2"/>
<feature type="compositionally biased region" description="Low complexity" evidence="1">
    <location>
        <begin position="323"/>
        <end position="345"/>
    </location>
</feature>
<protein>
    <submittedName>
        <fullName evidence="3">Uncharacterized protein</fullName>
    </submittedName>
</protein>
<name>A0A409WDL2_9AGAR</name>
<comment type="caution">
    <text evidence="3">The sequence shown here is derived from an EMBL/GenBank/DDBJ whole genome shotgun (WGS) entry which is preliminary data.</text>
</comment>